<evidence type="ECO:0000259" key="9">
    <source>
        <dbReference type="PROSITE" id="PS50928"/>
    </source>
</evidence>
<accession>A0A7T7XKR7</accession>
<feature type="transmembrane region" description="Helical" evidence="8">
    <location>
        <begin position="437"/>
        <end position="457"/>
    </location>
</feature>
<evidence type="ECO:0000256" key="5">
    <source>
        <dbReference type="ARBA" id="ARBA00022692"/>
    </source>
</evidence>
<dbReference type="PANTHER" id="PTHR43357">
    <property type="entry name" value="INNER MEMBRANE ABC TRANSPORTER PERMEASE PROTEIN YDCV"/>
    <property type="match status" value="1"/>
</dbReference>
<keyword evidence="11" id="KW-1185">Reference proteome</keyword>
<dbReference type="CDD" id="cd06261">
    <property type="entry name" value="TM_PBP2"/>
    <property type="match status" value="2"/>
</dbReference>
<keyword evidence="5 8" id="KW-0812">Transmembrane</keyword>
<feature type="transmembrane region" description="Helical" evidence="8">
    <location>
        <begin position="408"/>
        <end position="431"/>
    </location>
</feature>
<keyword evidence="4" id="KW-0997">Cell inner membrane</keyword>
<evidence type="ECO:0000256" key="8">
    <source>
        <dbReference type="RuleBase" id="RU363032"/>
    </source>
</evidence>
<feature type="transmembrane region" description="Helical" evidence="8">
    <location>
        <begin position="500"/>
        <end position="519"/>
    </location>
</feature>
<feature type="transmembrane region" description="Helical" evidence="8">
    <location>
        <begin position="207"/>
        <end position="228"/>
    </location>
</feature>
<dbReference type="PROSITE" id="PS50928">
    <property type="entry name" value="ABC_TM1"/>
    <property type="match status" value="2"/>
</dbReference>
<feature type="transmembrane region" description="Helical" evidence="8">
    <location>
        <begin position="84"/>
        <end position="104"/>
    </location>
</feature>
<feature type="transmembrane region" description="Helical" evidence="8">
    <location>
        <begin position="235"/>
        <end position="255"/>
    </location>
</feature>
<dbReference type="KEGG" id="bhc:JFL75_14105"/>
<dbReference type="RefSeq" id="WP_215625373.1">
    <property type="nucleotide sequence ID" value="NZ_CP067089.2"/>
</dbReference>
<dbReference type="AlphaFoldDB" id="A0A7T7XKR7"/>
<dbReference type="PANTHER" id="PTHR43357:SF4">
    <property type="entry name" value="INNER MEMBRANE ABC TRANSPORTER PERMEASE PROTEIN YDCV"/>
    <property type="match status" value="1"/>
</dbReference>
<evidence type="ECO:0000256" key="6">
    <source>
        <dbReference type="ARBA" id="ARBA00022989"/>
    </source>
</evidence>
<feature type="transmembrane region" description="Helical" evidence="8">
    <location>
        <begin position="267"/>
        <end position="288"/>
    </location>
</feature>
<dbReference type="SUPFAM" id="SSF161098">
    <property type="entry name" value="MetI-like"/>
    <property type="match status" value="2"/>
</dbReference>
<reference evidence="10" key="1">
    <citation type="submission" date="2021-01" db="EMBL/GenBank/DDBJ databases">
        <title>Description of Breznakiella homolactica.</title>
        <authorList>
            <person name="Song Y."/>
            <person name="Brune A."/>
        </authorList>
    </citation>
    <scope>NUCLEOTIDE SEQUENCE</scope>
    <source>
        <strain evidence="10">RmG30</strain>
    </source>
</reference>
<feature type="domain" description="ABC transmembrane type-1" evidence="9">
    <location>
        <begin position="77"/>
        <end position="288"/>
    </location>
</feature>
<feature type="transmembrane region" description="Helical" evidence="8">
    <location>
        <begin position="539"/>
        <end position="559"/>
    </location>
</feature>
<keyword evidence="3" id="KW-1003">Cell membrane</keyword>
<feature type="transmembrane region" description="Helical" evidence="8">
    <location>
        <begin position="22"/>
        <end position="44"/>
    </location>
</feature>
<sequence>MGLRNDRNSGTMKRNFYSGERVISWILALFPLAAVAGVFILPYISALAGGFRGKQLSGDTAGPGTSLLGDPALRRVVAFTLKQAFLSTLLALSLGIPGAVAAGAGRFRGRRILRALTSIPFAMPPILVVLGFVLFFGNAGWLNRIIAAVSGVPEGPLRILYKPSAIVLAHGFYNFPLVIRLAGDGIAQARKAYEPAASSLGASPVRMFATVILPVILPSVVSAALLIFLYSFTSFAVILVLGGGPGATTLSVEIYRYARIALDYQSAGILALAETAIAGLVFLLYLYFDRKAKSAAGNGIELDRGGMDGPNYSGLYKTIIGIYGFCMVMFILGPILSVPLESFLYKPSRTAAPVFSLRYWASMGKNIVPALGRSVILAVLSATAATVLAVLGAAAVAVNSQSRLLRGLIRVATTAPLASSGVVLGLGWLSLYGRDNARSVLAVALIHAVTALPFAYLSVSEGLRSVPGNTLNAAAVFGAGPFKRTLTVAIPISLGRLRSAWGFSAAISLGELNAILMLGMDHWETLPLFIYRAAGSYRYGLACAAGTILILCCIGAFLLSDAETGRKKDHVH</sequence>
<dbReference type="Gene3D" id="1.10.3720.10">
    <property type="entry name" value="MetI-like"/>
    <property type="match status" value="2"/>
</dbReference>
<keyword evidence="2 8" id="KW-0813">Transport</keyword>
<dbReference type="EMBL" id="CP067089">
    <property type="protein sequence ID" value="QQO08067.1"/>
    <property type="molecule type" value="Genomic_DNA"/>
</dbReference>
<evidence type="ECO:0000256" key="4">
    <source>
        <dbReference type="ARBA" id="ARBA00022519"/>
    </source>
</evidence>
<dbReference type="Proteomes" id="UP000595917">
    <property type="component" value="Chromosome"/>
</dbReference>
<keyword evidence="7 8" id="KW-0472">Membrane</keyword>
<evidence type="ECO:0000256" key="7">
    <source>
        <dbReference type="ARBA" id="ARBA00023136"/>
    </source>
</evidence>
<name>A0A7T7XKR7_9SPIR</name>
<protein>
    <submittedName>
        <fullName evidence="10">Iron ABC transporter permease</fullName>
    </submittedName>
</protein>
<feature type="transmembrane region" description="Helical" evidence="8">
    <location>
        <begin position="375"/>
        <end position="396"/>
    </location>
</feature>
<comment type="subcellular location">
    <subcellularLocation>
        <location evidence="1">Cell inner membrane</location>
        <topology evidence="1">Multi-pass membrane protein</topology>
    </subcellularLocation>
    <subcellularLocation>
        <location evidence="8">Cell membrane</location>
        <topology evidence="8">Multi-pass membrane protein</topology>
    </subcellularLocation>
</comment>
<feature type="domain" description="ABC transmembrane type-1" evidence="9">
    <location>
        <begin position="371"/>
        <end position="560"/>
    </location>
</feature>
<dbReference type="Pfam" id="PF00528">
    <property type="entry name" value="BPD_transp_1"/>
    <property type="match status" value="1"/>
</dbReference>
<dbReference type="GO" id="GO:0055085">
    <property type="term" value="P:transmembrane transport"/>
    <property type="evidence" value="ECO:0007669"/>
    <property type="project" value="InterPro"/>
</dbReference>
<evidence type="ECO:0000256" key="1">
    <source>
        <dbReference type="ARBA" id="ARBA00004429"/>
    </source>
</evidence>
<organism evidence="10 11">
    <name type="scientific">Breznakiella homolactica</name>
    <dbReference type="NCBI Taxonomy" id="2798577"/>
    <lineage>
        <taxon>Bacteria</taxon>
        <taxon>Pseudomonadati</taxon>
        <taxon>Spirochaetota</taxon>
        <taxon>Spirochaetia</taxon>
        <taxon>Spirochaetales</taxon>
        <taxon>Breznakiellaceae</taxon>
        <taxon>Breznakiella</taxon>
    </lineage>
</organism>
<evidence type="ECO:0000256" key="2">
    <source>
        <dbReference type="ARBA" id="ARBA00022448"/>
    </source>
</evidence>
<evidence type="ECO:0000313" key="11">
    <source>
        <dbReference type="Proteomes" id="UP000595917"/>
    </source>
</evidence>
<dbReference type="GO" id="GO:0005886">
    <property type="term" value="C:plasma membrane"/>
    <property type="evidence" value="ECO:0007669"/>
    <property type="project" value="UniProtKB-SubCell"/>
</dbReference>
<feature type="transmembrane region" description="Helical" evidence="8">
    <location>
        <begin position="314"/>
        <end position="336"/>
    </location>
</feature>
<dbReference type="InterPro" id="IPR035906">
    <property type="entry name" value="MetI-like_sf"/>
</dbReference>
<proteinExistence type="inferred from homology"/>
<keyword evidence="6 8" id="KW-1133">Transmembrane helix</keyword>
<evidence type="ECO:0000256" key="3">
    <source>
        <dbReference type="ARBA" id="ARBA00022475"/>
    </source>
</evidence>
<gene>
    <name evidence="10" type="ORF">JFL75_14105</name>
</gene>
<evidence type="ECO:0000313" key="10">
    <source>
        <dbReference type="EMBL" id="QQO08067.1"/>
    </source>
</evidence>
<comment type="similarity">
    <text evidence="8">Belongs to the binding-protein-dependent transport system permease family.</text>
</comment>
<dbReference type="InterPro" id="IPR000515">
    <property type="entry name" value="MetI-like"/>
</dbReference>